<dbReference type="PANTHER" id="PTHR30399">
    <property type="entry name" value="UNCHARACTERIZED PROTEIN YGJP"/>
    <property type="match status" value="1"/>
</dbReference>
<sequence>METGIKIEKIIRSRRKTVALQITDDATLIVRAPFEVNEQTIKNIVTRHLNWIRKKRDEILSRDPKFVKKEFVNGEGFLYLGKYYRLTIVDGQSEPLVFKNGFFLSRAYLPIAREVFVNWYREKAYEKIVERVEWYAKKRGFRYNRINITNAQKRWGSCSPKGNLNFSWRLIMAPLPVIDYVVVHELVHLEEKTHTKSFWNKVKMLMPDYEKHQNWLKNNGYLLRL</sequence>
<dbReference type="Proteomes" id="UP000078390">
    <property type="component" value="Unassembled WGS sequence"/>
</dbReference>
<evidence type="ECO:0000313" key="2">
    <source>
        <dbReference type="EMBL" id="OAQ19977.1"/>
    </source>
</evidence>
<dbReference type="PANTHER" id="PTHR30399:SF1">
    <property type="entry name" value="UTP PYROPHOSPHATASE"/>
    <property type="match status" value="1"/>
</dbReference>
<gene>
    <name evidence="2" type="ORF">TDIS_1976</name>
</gene>
<name>A0A179D1P3_9BACT</name>
<keyword evidence="2" id="KW-0378">Hydrolase</keyword>
<organism evidence="2 3">
    <name type="scientific">Thermosulfurimonas dismutans</name>
    <dbReference type="NCBI Taxonomy" id="999894"/>
    <lineage>
        <taxon>Bacteria</taxon>
        <taxon>Pseudomonadati</taxon>
        <taxon>Thermodesulfobacteriota</taxon>
        <taxon>Thermodesulfobacteria</taxon>
        <taxon>Thermodesulfobacteriales</taxon>
        <taxon>Thermodesulfobacteriaceae</taxon>
        <taxon>Thermosulfurimonas</taxon>
    </lineage>
</organism>
<dbReference type="RefSeq" id="WP_208595701.1">
    <property type="nucleotide sequence ID" value="NZ_LWLG01000019.1"/>
</dbReference>
<proteinExistence type="predicted"/>
<protein>
    <submittedName>
        <fullName evidence="2">Putative metal-dependent hydrolase</fullName>
    </submittedName>
</protein>
<dbReference type="STRING" id="999894.TDIS_1976"/>
<dbReference type="InterPro" id="IPR002725">
    <property type="entry name" value="YgjP-like_metallopeptidase"/>
</dbReference>
<dbReference type="Pfam" id="PF01863">
    <property type="entry name" value="YgjP-like"/>
    <property type="match status" value="1"/>
</dbReference>
<dbReference type="GO" id="GO:0016787">
    <property type="term" value="F:hydrolase activity"/>
    <property type="evidence" value="ECO:0007669"/>
    <property type="project" value="UniProtKB-KW"/>
</dbReference>
<comment type="caution">
    <text evidence="2">The sequence shown here is derived from an EMBL/GenBank/DDBJ whole genome shotgun (WGS) entry which is preliminary data.</text>
</comment>
<dbReference type="AlphaFoldDB" id="A0A179D1P3"/>
<evidence type="ECO:0000313" key="3">
    <source>
        <dbReference type="Proteomes" id="UP000078390"/>
    </source>
</evidence>
<feature type="domain" description="YgjP-like metallopeptidase" evidence="1">
    <location>
        <begin position="16"/>
        <end position="219"/>
    </location>
</feature>
<keyword evidence="3" id="KW-1185">Reference proteome</keyword>
<evidence type="ECO:0000259" key="1">
    <source>
        <dbReference type="Pfam" id="PF01863"/>
    </source>
</evidence>
<dbReference type="EMBL" id="LWLG01000019">
    <property type="protein sequence ID" value="OAQ19977.1"/>
    <property type="molecule type" value="Genomic_DNA"/>
</dbReference>
<dbReference type="Gene3D" id="3.30.2010.10">
    <property type="entry name" value="Metalloproteases ('zincins'), catalytic domain"/>
    <property type="match status" value="1"/>
</dbReference>
<dbReference type="InterPro" id="IPR053136">
    <property type="entry name" value="UTP_pyrophosphatase-like"/>
</dbReference>
<dbReference type="PATRIC" id="fig|999894.6.peg.1972"/>
<reference evidence="2 3" key="1">
    <citation type="submission" date="2016-04" db="EMBL/GenBank/DDBJ databases">
        <title>Genome analysis of Thermosulfurimonas dismutans, the first thermophilic sulfur-disproportionating bacterium of the phylum Thermodesulfobacteria.</title>
        <authorList>
            <person name="Mardanov A.V."/>
            <person name="Beletsky A.V."/>
            <person name="Kadnikov V.V."/>
            <person name="Slobodkin A.I."/>
            <person name="Ravin N.V."/>
        </authorList>
    </citation>
    <scope>NUCLEOTIDE SEQUENCE [LARGE SCALE GENOMIC DNA]</scope>
    <source>
        <strain evidence="2 3">S95</strain>
    </source>
</reference>
<accession>A0A179D1P3</accession>
<dbReference type="CDD" id="cd07344">
    <property type="entry name" value="M48_yhfN_like"/>
    <property type="match status" value="1"/>
</dbReference>